<dbReference type="HOGENOM" id="CLU_880048_0_0_1"/>
<dbReference type="Proteomes" id="UP000024837">
    <property type="component" value="Unassembled WGS sequence"/>
</dbReference>
<dbReference type="InterPro" id="IPR036249">
    <property type="entry name" value="Thioredoxin-like_sf"/>
</dbReference>
<reference evidence="2 3" key="1">
    <citation type="submission" date="2013-05" db="EMBL/GenBank/DDBJ databases">
        <title>Drechslerella stenobrocha genome reveals carnivorous origination and mechanical trapping mechanism of predatory fungi.</title>
        <authorList>
            <person name="Liu X."/>
            <person name="Zhang W."/>
            <person name="Liu K."/>
        </authorList>
    </citation>
    <scope>NUCLEOTIDE SEQUENCE [LARGE SCALE GENOMIC DNA]</scope>
    <source>
        <strain evidence="2 3">248</strain>
    </source>
</reference>
<dbReference type="AlphaFoldDB" id="W7HTA8"/>
<dbReference type="InterPro" id="IPR010634">
    <property type="entry name" value="DUF1223"/>
</dbReference>
<name>W7HTA8_9PEZI</name>
<proteinExistence type="predicted"/>
<evidence type="ECO:0000256" key="1">
    <source>
        <dbReference type="SAM" id="MobiDB-lite"/>
    </source>
</evidence>
<feature type="compositionally biased region" description="Low complexity" evidence="1">
    <location>
        <begin position="45"/>
        <end position="82"/>
    </location>
</feature>
<keyword evidence="3" id="KW-1185">Reference proteome</keyword>
<gene>
    <name evidence="2" type="ORF">DRE_04061</name>
</gene>
<organism evidence="2 3">
    <name type="scientific">Drechslerella stenobrocha 248</name>
    <dbReference type="NCBI Taxonomy" id="1043628"/>
    <lineage>
        <taxon>Eukaryota</taxon>
        <taxon>Fungi</taxon>
        <taxon>Dikarya</taxon>
        <taxon>Ascomycota</taxon>
        <taxon>Pezizomycotina</taxon>
        <taxon>Orbiliomycetes</taxon>
        <taxon>Orbiliales</taxon>
        <taxon>Orbiliaceae</taxon>
        <taxon>Drechslerella</taxon>
    </lineage>
</organism>
<sequence>MAIIRDFLRLRSLPFRRKNCDLPPDLAPCSYTVCRPNEAFFPLTTSSTSSSLSSAYSDSRSQASSSSSSSSFSSAPSPAPRSRTPHPPSSFPTGTPTSSRARARTLRATQSQEPIVISSYSTPVQVPILSIPKPRKRPNNGHGNSTGNLVGGNNGNGKMGTKKSKVALVEIFQSQGCSSCPPANANVIELMNNYPSVLLLTYEVTYWDYLGWEDSFGNREFDRRQREYAAAFGNESVFTPQVVVNGRADGVGNTFRDLNKIVSKGIMAAANEDLTRLDLEAEGNSILISGGQLDVAADVYLVRYMPKPADVNIRRGENAGRCIPHRNVVVDIKNIGEWKGGSMVFNIEEERGEGIERAVLLQKGRGGPVLAAAKLERM</sequence>
<dbReference type="Pfam" id="PF06764">
    <property type="entry name" value="DUF1223"/>
    <property type="match status" value="1"/>
</dbReference>
<evidence type="ECO:0000313" key="3">
    <source>
        <dbReference type="Proteomes" id="UP000024837"/>
    </source>
</evidence>
<dbReference type="SUPFAM" id="SSF52833">
    <property type="entry name" value="Thioredoxin-like"/>
    <property type="match status" value="1"/>
</dbReference>
<accession>W7HTA8</accession>
<dbReference type="PANTHER" id="PTHR36057">
    <property type="match status" value="1"/>
</dbReference>
<dbReference type="EMBL" id="KI966416">
    <property type="protein sequence ID" value="EWC46574.1"/>
    <property type="molecule type" value="Genomic_DNA"/>
</dbReference>
<feature type="region of interest" description="Disordered" evidence="1">
    <location>
        <begin position="45"/>
        <end position="117"/>
    </location>
</feature>
<dbReference type="PANTHER" id="PTHR36057:SF1">
    <property type="entry name" value="LIPOPROTEIN LIPID ATTACHMENT SITE-LIKE PROTEIN, PUTATIVE (DUF1223)-RELATED"/>
    <property type="match status" value="1"/>
</dbReference>
<feature type="region of interest" description="Disordered" evidence="1">
    <location>
        <begin position="130"/>
        <end position="156"/>
    </location>
</feature>
<dbReference type="OrthoDB" id="938668at2759"/>
<protein>
    <recommendedName>
        <fullName evidence="4">DUF1223-domain-containing protein</fullName>
    </recommendedName>
</protein>
<evidence type="ECO:0008006" key="4">
    <source>
        <dbReference type="Google" id="ProtNLM"/>
    </source>
</evidence>
<feature type="compositionally biased region" description="Low complexity" evidence="1">
    <location>
        <begin position="91"/>
        <end position="112"/>
    </location>
</feature>
<evidence type="ECO:0000313" key="2">
    <source>
        <dbReference type="EMBL" id="EWC46574.1"/>
    </source>
</evidence>